<evidence type="ECO:0000256" key="4">
    <source>
        <dbReference type="ARBA" id="ARBA00034320"/>
    </source>
</evidence>
<dbReference type="SUPFAM" id="SSF90002">
    <property type="entry name" value="Hypothetical protein YjiA, C-terminal domain"/>
    <property type="match status" value="1"/>
</dbReference>
<dbReference type="EMBL" id="LAQL01000007">
    <property type="protein sequence ID" value="KLN60347.1"/>
    <property type="molecule type" value="Genomic_DNA"/>
</dbReference>
<dbReference type="InterPro" id="IPR003495">
    <property type="entry name" value="CobW/HypB/UreG_nucleotide-bd"/>
</dbReference>
<evidence type="ECO:0000256" key="6">
    <source>
        <dbReference type="ARBA" id="ARBA00049117"/>
    </source>
</evidence>
<evidence type="ECO:0000256" key="1">
    <source>
        <dbReference type="ARBA" id="ARBA00022741"/>
    </source>
</evidence>
<dbReference type="SMART" id="SM00833">
    <property type="entry name" value="CobW_C"/>
    <property type="match status" value="1"/>
</dbReference>
<dbReference type="Pfam" id="PF02492">
    <property type="entry name" value="cobW"/>
    <property type="match status" value="1"/>
</dbReference>
<reference evidence="8 9" key="1">
    <citation type="submission" date="2015-03" db="EMBL/GenBank/DDBJ databases">
        <title>Genome Sequence of Kiloniella spongiae MEBiC09566, isolated from a marine sponge.</title>
        <authorList>
            <person name="Shao Z."/>
            <person name="Wang L."/>
            <person name="Li X."/>
        </authorList>
    </citation>
    <scope>NUCLEOTIDE SEQUENCE [LARGE SCALE GENOMIC DNA]</scope>
    <source>
        <strain evidence="8 9">MEBiC09566</strain>
    </source>
</reference>
<evidence type="ECO:0000259" key="7">
    <source>
        <dbReference type="SMART" id="SM00833"/>
    </source>
</evidence>
<dbReference type="InterPro" id="IPR011629">
    <property type="entry name" value="CobW-like_C"/>
</dbReference>
<keyword evidence="3" id="KW-0143">Chaperone</keyword>
<keyword evidence="9" id="KW-1185">Reference proteome</keyword>
<keyword evidence="2" id="KW-0378">Hydrolase</keyword>
<dbReference type="STRING" id="1489064.WH96_11340"/>
<name>A0A0H2MHW4_9PROT</name>
<comment type="caution">
    <text evidence="8">The sequence shown here is derived from an EMBL/GenBank/DDBJ whole genome shotgun (WGS) entry which is preliminary data.</text>
</comment>
<comment type="function">
    <text evidence="5">Zinc chaperone that directly transfers zinc cofactor to target proteins, thereby activating them. Zinc is transferred from the CXCC motif in the GTPase domain to the zinc binding site in target proteins in a process requiring GTP hydrolysis.</text>
</comment>
<dbReference type="Proteomes" id="UP000035444">
    <property type="component" value="Unassembled WGS sequence"/>
</dbReference>
<gene>
    <name evidence="8" type="ORF">WH96_11340</name>
</gene>
<evidence type="ECO:0000256" key="3">
    <source>
        <dbReference type="ARBA" id="ARBA00023186"/>
    </source>
</evidence>
<dbReference type="Pfam" id="PF07683">
    <property type="entry name" value="CobW_C"/>
    <property type="match status" value="1"/>
</dbReference>
<proteinExistence type="inferred from homology"/>
<dbReference type="InterPro" id="IPR051316">
    <property type="entry name" value="Zinc-reg_GTPase_activator"/>
</dbReference>
<evidence type="ECO:0000313" key="8">
    <source>
        <dbReference type="EMBL" id="KLN60347.1"/>
    </source>
</evidence>
<keyword evidence="1" id="KW-0547">Nucleotide-binding</keyword>
<evidence type="ECO:0000256" key="5">
    <source>
        <dbReference type="ARBA" id="ARBA00045658"/>
    </source>
</evidence>
<evidence type="ECO:0000256" key="2">
    <source>
        <dbReference type="ARBA" id="ARBA00022801"/>
    </source>
</evidence>
<comment type="similarity">
    <text evidence="4">Belongs to the SIMIBI class G3E GTPase family. ZNG1 subfamily.</text>
</comment>
<dbReference type="Gene3D" id="3.30.1220.10">
    <property type="entry name" value="CobW-like, C-terminal domain"/>
    <property type="match status" value="1"/>
</dbReference>
<dbReference type="InterPro" id="IPR027417">
    <property type="entry name" value="P-loop_NTPase"/>
</dbReference>
<evidence type="ECO:0000313" key="9">
    <source>
        <dbReference type="Proteomes" id="UP000035444"/>
    </source>
</evidence>
<dbReference type="GO" id="GO:0000166">
    <property type="term" value="F:nucleotide binding"/>
    <property type="evidence" value="ECO:0007669"/>
    <property type="project" value="UniProtKB-KW"/>
</dbReference>
<dbReference type="GO" id="GO:0016787">
    <property type="term" value="F:hydrolase activity"/>
    <property type="evidence" value="ECO:0007669"/>
    <property type="project" value="UniProtKB-KW"/>
</dbReference>
<protein>
    <recommendedName>
        <fullName evidence="7">CobW C-terminal domain-containing protein</fullName>
    </recommendedName>
</protein>
<accession>A0A0H2MHW4</accession>
<dbReference type="Gene3D" id="3.40.50.300">
    <property type="entry name" value="P-loop containing nucleotide triphosphate hydrolases"/>
    <property type="match status" value="1"/>
</dbReference>
<dbReference type="InterPro" id="IPR036627">
    <property type="entry name" value="CobW-likC_sf"/>
</dbReference>
<dbReference type="PATRIC" id="fig|1489064.4.peg.3582"/>
<sequence length="318" mass="35863">MQKINKIPVCVISGFLGAGKTTLLNNILNGEHGLNITVLVNDFGAIDIDSQLLSKQDGNSISLKNGCICCSLQNDLVNELTQLLNQPDGPPEYIIIECSGVSDPGKIINSLRYPQLREYFQIDTVLTLIDAKMINSLEGEVKYLATAQLDVADIIILNKTDIVSQDEIEKIYHDWLYPAARVLETTYAKVPMDILFSRDHVENASIETEKMLETKHIHTHLFQSWNWSSTAPVSIEKLRLAITDLPRETYRAKGIFYSDQYPRKRIILQMVGSRQEWSVEESNTDKCVSELVMISTDGEINQLQVERTLNNCVLSPTF</sequence>
<comment type="catalytic activity">
    <reaction evidence="6">
        <text>GTP + H2O = GDP + phosphate + H(+)</text>
        <dbReference type="Rhea" id="RHEA:19669"/>
        <dbReference type="ChEBI" id="CHEBI:15377"/>
        <dbReference type="ChEBI" id="CHEBI:15378"/>
        <dbReference type="ChEBI" id="CHEBI:37565"/>
        <dbReference type="ChEBI" id="CHEBI:43474"/>
        <dbReference type="ChEBI" id="CHEBI:58189"/>
    </reaction>
    <physiologicalReaction direction="left-to-right" evidence="6">
        <dbReference type="Rhea" id="RHEA:19670"/>
    </physiologicalReaction>
</comment>
<feature type="domain" description="CobW C-terminal" evidence="7">
    <location>
        <begin position="222"/>
        <end position="313"/>
    </location>
</feature>
<dbReference type="SUPFAM" id="SSF52540">
    <property type="entry name" value="P-loop containing nucleoside triphosphate hydrolases"/>
    <property type="match status" value="1"/>
</dbReference>
<dbReference type="PANTHER" id="PTHR13748">
    <property type="entry name" value="COBW-RELATED"/>
    <property type="match status" value="1"/>
</dbReference>
<dbReference type="AlphaFoldDB" id="A0A0H2MHW4"/>
<dbReference type="CDD" id="cd03112">
    <property type="entry name" value="CobW-like"/>
    <property type="match status" value="1"/>
</dbReference>
<organism evidence="8 9">
    <name type="scientific">Kiloniella spongiae</name>
    <dbReference type="NCBI Taxonomy" id="1489064"/>
    <lineage>
        <taxon>Bacteria</taxon>
        <taxon>Pseudomonadati</taxon>
        <taxon>Pseudomonadota</taxon>
        <taxon>Alphaproteobacteria</taxon>
        <taxon>Rhodospirillales</taxon>
        <taxon>Kiloniellaceae</taxon>
        <taxon>Kiloniella</taxon>
    </lineage>
</organism>